<dbReference type="AlphaFoldDB" id="E4ZY20"/>
<dbReference type="PANTHER" id="PTHR38790">
    <property type="entry name" value="2EXR DOMAIN-CONTAINING PROTEIN-RELATED"/>
    <property type="match status" value="1"/>
</dbReference>
<dbReference type="Proteomes" id="UP000002668">
    <property type="component" value="Genome"/>
</dbReference>
<dbReference type="OMA" id="WWKLNGK"/>
<name>E4ZY20_LEPMJ</name>
<dbReference type="HOGENOM" id="CLU_459317_0_0_1"/>
<dbReference type="eggNOG" id="ENOG502RH8F">
    <property type="taxonomic scope" value="Eukaryota"/>
</dbReference>
<proteinExistence type="predicted"/>
<evidence type="ECO:0000313" key="2">
    <source>
        <dbReference type="Proteomes" id="UP000002668"/>
    </source>
</evidence>
<dbReference type="InParanoid" id="E4ZY20"/>
<keyword evidence="2" id="KW-1185">Reference proteome</keyword>
<dbReference type="PANTHER" id="PTHR38790:SF9">
    <property type="entry name" value="F-BOX DOMAIN-CONTAINING PROTEIN"/>
    <property type="match status" value="1"/>
</dbReference>
<dbReference type="OrthoDB" id="5335493at2759"/>
<evidence type="ECO:0000313" key="1">
    <source>
        <dbReference type="EMBL" id="CBX96265.1"/>
    </source>
</evidence>
<gene>
    <name evidence="1" type="ORF">LEMA_P111840.1</name>
</gene>
<protein>
    <submittedName>
        <fullName evidence="1">Predicted protein</fullName>
    </submittedName>
</protein>
<reference evidence="2" key="1">
    <citation type="journal article" date="2011" name="Nat. Commun.">
        <title>Effector diversification within compartments of the Leptosphaeria maculans genome affected by Repeat-Induced Point mutations.</title>
        <authorList>
            <person name="Rouxel T."/>
            <person name="Grandaubert J."/>
            <person name="Hane J.K."/>
            <person name="Hoede C."/>
            <person name="van de Wouw A.P."/>
            <person name="Couloux A."/>
            <person name="Dominguez V."/>
            <person name="Anthouard V."/>
            <person name="Bally P."/>
            <person name="Bourras S."/>
            <person name="Cozijnsen A.J."/>
            <person name="Ciuffetti L.M."/>
            <person name="Degrave A."/>
            <person name="Dilmaghani A."/>
            <person name="Duret L."/>
            <person name="Fudal I."/>
            <person name="Goodwin S.B."/>
            <person name="Gout L."/>
            <person name="Glaser N."/>
            <person name="Linglin J."/>
            <person name="Kema G.H.J."/>
            <person name="Lapalu N."/>
            <person name="Lawrence C.B."/>
            <person name="May K."/>
            <person name="Meyer M."/>
            <person name="Ollivier B."/>
            <person name="Poulain J."/>
            <person name="Schoch C.L."/>
            <person name="Simon A."/>
            <person name="Spatafora J.W."/>
            <person name="Stachowiak A."/>
            <person name="Turgeon B.G."/>
            <person name="Tyler B.M."/>
            <person name="Vincent D."/>
            <person name="Weissenbach J."/>
            <person name="Amselem J."/>
            <person name="Quesneville H."/>
            <person name="Oliver R.P."/>
            <person name="Wincker P."/>
            <person name="Balesdent M.-H."/>
            <person name="Howlett B.J."/>
        </authorList>
    </citation>
    <scope>NUCLEOTIDE SEQUENCE [LARGE SCALE GENOMIC DNA]</scope>
    <source>
        <strain evidence="2">JN3 / isolate v23.1.3 / race Av1-4-5-6-7-8</strain>
    </source>
</reference>
<dbReference type="VEuPathDB" id="FungiDB:LEMA_P111840.1"/>
<accession>E4ZY20</accession>
<organism evidence="2">
    <name type="scientific">Leptosphaeria maculans (strain JN3 / isolate v23.1.3 / race Av1-4-5-6-7-8)</name>
    <name type="common">Blackleg fungus</name>
    <name type="synonym">Phoma lingam</name>
    <dbReference type="NCBI Taxonomy" id="985895"/>
    <lineage>
        <taxon>Eukaryota</taxon>
        <taxon>Fungi</taxon>
        <taxon>Dikarya</taxon>
        <taxon>Ascomycota</taxon>
        <taxon>Pezizomycotina</taxon>
        <taxon>Dothideomycetes</taxon>
        <taxon>Pleosporomycetidae</taxon>
        <taxon>Pleosporales</taxon>
        <taxon>Pleosporineae</taxon>
        <taxon>Leptosphaeriaceae</taxon>
        <taxon>Plenodomus</taxon>
        <taxon>Plenodomus lingam/Leptosphaeria maculans species complex</taxon>
    </lineage>
</organism>
<dbReference type="EMBL" id="FP929128">
    <property type="protein sequence ID" value="CBX96265.1"/>
    <property type="molecule type" value="Genomic_DNA"/>
</dbReference>
<sequence length="594" mass="67533">MNSGRERKQEQLRFRLRYIRFETCSQARHFSICIQPPDYNYFRDRKYIYKFKAAPRQQDPVLKLIRQAIHKLNESSEHGLLMCNANIKAVPSTSAPPLWPLNGDPDTVKFYTFFQDEQEFPATVPISLIPKSGPLTADKLHVRRAGIWVPLSTWLVGLADPNLMRIRGIDSSNYFWRKRSKATFRLLDLPAEIRLMIFELAFGPSKSIYPLTRDCTSLSGQQTRYTLCQDFSSQPIMLGFGYKIGNRVRDPMLEALEGTIEGPGDRFKMPETYEAGKNVPEPPLALLCVSKQVNAEALQAAWEATSKCFLEYWIFIAVASSRVGVAIRYNVLGRIELGFTPKSWFNFLGVGIEPTMHTKPQESLVHHLAILPSRTDLCIRFRDPNDGWAADPWASSIELKTGRENQHTTCQTVLVDWILTFAFDHIKHMRVRIGGHARLPQRKSWENIFLAARTGRSHGHDNGAALDAIFALQSHELPPPCICPKSCFCEFRTRTHHCHIRFHRSSNFDFEDGSLPEDRLWTAEDVPWLDEGGLDHEGPSVEEGSWFNPGTPLSEEAAWPKSQTGQMSNTRHLGTGQVDVVQVRPGGKWNTSVN</sequence>
<dbReference type="STRING" id="985895.E4ZY20"/>